<evidence type="ECO:0000256" key="1">
    <source>
        <dbReference type="SAM" id="Coils"/>
    </source>
</evidence>
<feature type="coiled-coil region" evidence="1">
    <location>
        <begin position="211"/>
        <end position="259"/>
    </location>
</feature>
<feature type="compositionally biased region" description="Acidic residues" evidence="2">
    <location>
        <begin position="436"/>
        <end position="446"/>
    </location>
</feature>
<dbReference type="OrthoDB" id="3216420at2759"/>
<dbReference type="PANTHER" id="PTHR28006">
    <property type="entry name" value="MONOPOLIN COMPLEX SUBUNIT CSM1"/>
    <property type="match status" value="1"/>
</dbReference>
<dbReference type="EMBL" id="KL142385">
    <property type="protein sequence ID" value="KDR73573.1"/>
    <property type="molecule type" value="Genomic_DNA"/>
</dbReference>
<dbReference type="AlphaFoldDB" id="A0A067T3H9"/>
<feature type="region of interest" description="Disordered" evidence="2">
    <location>
        <begin position="269"/>
        <end position="291"/>
    </location>
</feature>
<keyword evidence="4" id="KW-1185">Reference proteome</keyword>
<dbReference type="GO" id="GO:0045144">
    <property type="term" value="P:meiotic sister chromatid segregation"/>
    <property type="evidence" value="ECO:0007669"/>
    <property type="project" value="TreeGrafter"/>
</dbReference>
<feature type="compositionally biased region" description="Low complexity" evidence="2">
    <location>
        <begin position="272"/>
        <end position="285"/>
    </location>
</feature>
<evidence type="ECO:0000313" key="4">
    <source>
        <dbReference type="Proteomes" id="UP000027222"/>
    </source>
</evidence>
<dbReference type="CDD" id="cd23787">
    <property type="entry name" value="RWD_CSM1"/>
    <property type="match status" value="1"/>
</dbReference>
<dbReference type="PANTHER" id="PTHR28006:SF1">
    <property type="entry name" value="MONOPOLIN COMPLEX SUBUNIT CSM1"/>
    <property type="match status" value="1"/>
</dbReference>
<feature type="region of interest" description="Disordered" evidence="2">
    <location>
        <begin position="1"/>
        <end position="71"/>
    </location>
</feature>
<name>A0A067T3H9_GALM3</name>
<dbReference type="STRING" id="685588.A0A067T3H9"/>
<accession>A0A067T3H9</accession>
<dbReference type="Proteomes" id="UP000027222">
    <property type="component" value="Unassembled WGS sequence"/>
</dbReference>
<sequence length="446" mass="49450">MKQGGGSRKPASRSAGGKPESSGLNGNSKAKANAQNSAAAAKSKGKQKAKAATTERAPNRYPAEDAEAMDVDAIEVPHDEVDGEDMEPEVLEENLVQAINTAARSGRVKPGTGKVVLAQPPSSPRKNEEVAWLKEQLRQAQKHKDDLSQQLKELCQVRLTEPEQLLERMEVQHQAELHARDSLLQDYMSQGSKNDDHGRTGKTVVFELLTRAEVDKETQALQQQVKTLQEALRDRDKRLQKQDEQIKSLEEDVSITKLELKEEIGRGRTLLAQQQRQSAPSSRSRTGWNTLGSSSDPKYGIIIAFYEDLTNVIVPTMKNQPGKYLDKDEWALSCCYTHKDVVNKDAGSTGKSLSFTLRLGWEPAPGVQEPVVDEKQLAQAVHYIPHELEHESPEFVQSLGFLGDNFTFERDQLSLFARTLHDYISGEGGEKADQTASDDDSVQIVE</sequence>
<evidence type="ECO:0000256" key="2">
    <source>
        <dbReference type="SAM" id="MobiDB-lite"/>
    </source>
</evidence>
<reference evidence="4" key="1">
    <citation type="journal article" date="2014" name="Proc. Natl. Acad. Sci. U.S.A.">
        <title>Extensive sampling of basidiomycete genomes demonstrates inadequacy of the white-rot/brown-rot paradigm for wood decay fungi.</title>
        <authorList>
            <person name="Riley R."/>
            <person name="Salamov A.A."/>
            <person name="Brown D.W."/>
            <person name="Nagy L.G."/>
            <person name="Floudas D."/>
            <person name="Held B.W."/>
            <person name="Levasseur A."/>
            <person name="Lombard V."/>
            <person name="Morin E."/>
            <person name="Otillar R."/>
            <person name="Lindquist E.A."/>
            <person name="Sun H."/>
            <person name="LaButti K.M."/>
            <person name="Schmutz J."/>
            <person name="Jabbour D."/>
            <person name="Luo H."/>
            <person name="Baker S.E."/>
            <person name="Pisabarro A.G."/>
            <person name="Walton J.D."/>
            <person name="Blanchette R.A."/>
            <person name="Henrissat B."/>
            <person name="Martin F."/>
            <person name="Cullen D."/>
            <person name="Hibbett D.S."/>
            <person name="Grigoriev I.V."/>
        </authorList>
    </citation>
    <scope>NUCLEOTIDE SEQUENCE [LARGE SCALE GENOMIC DNA]</scope>
    <source>
        <strain evidence="4">CBS 339.88</strain>
    </source>
</reference>
<protein>
    <recommendedName>
        <fullName evidence="5">Monopolin complex subunit Csm1/Pcs1 C-terminal domain-containing protein</fullName>
    </recommendedName>
</protein>
<proteinExistence type="predicted"/>
<evidence type="ECO:0008006" key="5">
    <source>
        <dbReference type="Google" id="ProtNLM"/>
    </source>
</evidence>
<dbReference type="HOGENOM" id="CLU_042819_1_0_1"/>
<feature type="coiled-coil region" evidence="1">
    <location>
        <begin position="130"/>
        <end position="157"/>
    </location>
</feature>
<gene>
    <name evidence="3" type="ORF">GALMADRAFT_228017</name>
</gene>
<dbReference type="GO" id="GO:0005730">
    <property type="term" value="C:nucleolus"/>
    <property type="evidence" value="ECO:0007669"/>
    <property type="project" value="TreeGrafter"/>
</dbReference>
<keyword evidence="1" id="KW-0175">Coiled coil</keyword>
<dbReference type="GO" id="GO:0072686">
    <property type="term" value="C:mitotic spindle"/>
    <property type="evidence" value="ECO:0007669"/>
    <property type="project" value="TreeGrafter"/>
</dbReference>
<feature type="compositionally biased region" description="Low complexity" evidence="2">
    <location>
        <begin position="25"/>
        <end position="42"/>
    </location>
</feature>
<dbReference type="InterPro" id="IPR040349">
    <property type="entry name" value="Csm1/Pcs1"/>
</dbReference>
<dbReference type="GO" id="GO:0033551">
    <property type="term" value="C:monopolin complex"/>
    <property type="evidence" value="ECO:0007669"/>
    <property type="project" value="InterPro"/>
</dbReference>
<feature type="region of interest" description="Disordered" evidence="2">
    <location>
        <begin position="427"/>
        <end position="446"/>
    </location>
</feature>
<dbReference type="GO" id="GO:0051315">
    <property type="term" value="P:attachment of mitotic spindle microtubules to kinetochore"/>
    <property type="evidence" value="ECO:0007669"/>
    <property type="project" value="TreeGrafter"/>
</dbReference>
<evidence type="ECO:0000313" key="3">
    <source>
        <dbReference type="EMBL" id="KDR73573.1"/>
    </source>
</evidence>
<dbReference type="GO" id="GO:0034506">
    <property type="term" value="C:chromosome, centromeric core domain"/>
    <property type="evidence" value="ECO:0007669"/>
    <property type="project" value="TreeGrafter"/>
</dbReference>
<organism evidence="3 4">
    <name type="scientific">Galerina marginata (strain CBS 339.88)</name>
    <dbReference type="NCBI Taxonomy" id="685588"/>
    <lineage>
        <taxon>Eukaryota</taxon>
        <taxon>Fungi</taxon>
        <taxon>Dikarya</taxon>
        <taxon>Basidiomycota</taxon>
        <taxon>Agaricomycotina</taxon>
        <taxon>Agaricomycetes</taxon>
        <taxon>Agaricomycetidae</taxon>
        <taxon>Agaricales</taxon>
        <taxon>Agaricineae</taxon>
        <taxon>Strophariaceae</taxon>
        <taxon>Galerina</taxon>
    </lineage>
</organism>
<dbReference type="GO" id="GO:1990644">
    <property type="term" value="F:microtubule site clamp"/>
    <property type="evidence" value="ECO:0007669"/>
    <property type="project" value="TreeGrafter"/>
</dbReference>